<feature type="domain" description="Lactate/malate dehydrogenase N-terminal" evidence="6">
    <location>
        <begin position="6"/>
        <end position="144"/>
    </location>
</feature>
<evidence type="ECO:0000256" key="4">
    <source>
        <dbReference type="PIRSR" id="PIRSR000102-3"/>
    </source>
</evidence>
<gene>
    <name evidence="8" type="ORF">CSOL1703_00016686</name>
</gene>
<feature type="binding site" evidence="4">
    <location>
        <position position="36"/>
    </location>
    <ligand>
        <name>NAD(+)</name>
        <dbReference type="ChEBI" id="CHEBI:57540"/>
    </ligand>
</feature>
<dbReference type="InterPro" id="IPR022383">
    <property type="entry name" value="Lactate/malate_DH_C"/>
</dbReference>
<dbReference type="InterPro" id="IPR015955">
    <property type="entry name" value="Lactate_DH/Glyco_Ohase_4_C"/>
</dbReference>
<dbReference type="AlphaFoldDB" id="A0A9N9ZFG4"/>
<evidence type="ECO:0008006" key="10">
    <source>
        <dbReference type="Google" id="ProtNLM"/>
    </source>
</evidence>
<dbReference type="CDD" id="cd00300">
    <property type="entry name" value="LDH_like"/>
    <property type="match status" value="1"/>
</dbReference>
<accession>A0A9N9ZFG4</accession>
<evidence type="ECO:0000313" key="9">
    <source>
        <dbReference type="Proteomes" id="UP000775872"/>
    </source>
</evidence>
<organism evidence="8 9">
    <name type="scientific">Clonostachys solani</name>
    <dbReference type="NCBI Taxonomy" id="160281"/>
    <lineage>
        <taxon>Eukaryota</taxon>
        <taxon>Fungi</taxon>
        <taxon>Dikarya</taxon>
        <taxon>Ascomycota</taxon>
        <taxon>Pezizomycotina</taxon>
        <taxon>Sordariomycetes</taxon>
        <taxon>Hypocreomycetidae</taxon>
        <taxon>Hypocreales</taxon>
        <taxon>Bionectriaceae</taxon>
        <taxon>Clonostachys</taxon>
    </lineage>
</organism>
<dbReference type="SUPFAM" id="SSF51735">
    <property type="entry name" value="NAD(P)-binding Rossmann-fold domains"/>
    <property type="match status" value="1"/>
</dbReference>
<feature type="domain" description="Lactate/malate dehydrogenase C-terminal" evidence="7">
    <location>
        <begin position="147"/>
        <end position="298"/>
    </location>
</feature>
<evidence type="ECO:0000256" key="3">
    <source>
        <dbReference type="PIRSR" id="PIRSR000102-1"/>
    </source>
</evidence>
<evidence type="ECO:0000259" key="6">
    <source>
        <dbReference type="Pfam" id="PF00056"/>
    </source>
</evidence>
<dbReference type="PANTHER" id="PTHR43128">
    <property type="entry name" value="L-2-HYDROXYCARBOXYLATE DEHYDROGENASE (NAD(P)(+))"/>
    <property type="match status" value="1"/>
</dbReference>
<dbReference type="PIRSF" id="PIRSF000102">
    <property type="entry name" value="Lac_mal_DH"/>
    <property type="match status" value="1"/>
</dbReference>
<keyword evidence="1 5" id="KW-0560">Oxidoreductase</keyword>
<name>A0A9N9ZFG4_9HYPO</name>
<reference evidence="8 9" key="2">
    <citation type="submission" date="2021-10" db="EMBL/GenBank/DDBJ databases">
        <authorList>
            <person name="Piombo E."/>
        </authorList>
    </citation>
    <scope>NUCLEOTIDE SEQUENCE [LARGE SCALE GENOMIC DNA]</scope>
</reference>
<dbReference type="EMBL" id="CABFOC020000051">
    <property type="protein sequence ID" value="CAH0054618.1"/>
    <property type="molecule type" value="Genomic_DNA"/>
</dbReference>
<dbReference type="InterPro" id="IPR001557">
    <property type="entry name" value="L-lactate/malate_DH"/>
</dbReference>
<evidence type="ECO:0000313" key="8">
    <source>
        <dbReference type="EMBL" id="CAH0054618.1"/>
    </source>
</evidence>
<dbReference type="InterPro" id="IPR001236">
    <property type="entry name" value="Lactate/malate_DH_N"/>
</dbReference>
<reference evidence="9" key="1">
    <citation type="submission" date="2019-06" db="EMBL/GenBank/DDBJ databases">
        <authorList>
            <person name="Broberg M."/>
        </authorList>
    </citation>
    <scope>NUCLEOTIDE SEQUENCE [LARGE SCALE GENOMIC DNA]</scope>
</reference>
<keyword evidence="2 4" id="KW-0520">NAD</keyword>
<evidence type="ECO:0000259" key="7">
    <source>
        <dbReference type="Pfam" id="PF02866"/>
    </source>
</evidence>
<dbReference type="GO" id="GO:0006089">
    <property type="term" value="P:lactate metabolic process"/>
    <property type="evidence" value="ECO:0007669"/>
    <property type="project" value="TreeGrafter"/>
</dbReference>
<dbReference type="InterPro" id="IPR036291">
    <property type="entry name" value="NAD(P)-bd_dom_sf"/>
</dbReference>
<dbReference type="Gene3D" id="3.40.50.720">
    <property type="entry name" value="NAD(P)-binding Rossmann-like Domain"/>
    <property type="match status" value="1"/>
</dbReference>
<protein>
    <recommendedName>
        <fullName evidence="10">L-lactate dehydrogenase</fullName>
    </recommendedName>
</protein>
<proteinExistence type="inferred from homology"/>
<dbReference type="Gene3D" id="3.90.110.10">
    <property type="entry name" value="Lactate dehydrogenase/glycoside hydrolase, family 4, C-terminal"/>
    <property type="match status" value="1"/>
</dbReference>
<feature type="binding site" evidence="4">
    <location>
        <begin position="11"/>
        <end position="16"/>
    </location>
    <ligand>
        <name>NAD(+)</name>
        <dbReference type="ChEBI" id="CHEBI:57540"/>
    </ligand>
</feature>
<sequence>MKPTSKIAIIGVGQVGGAAANAIVLSSIASEVLLVDSDIDRRDAQVQDLSDVAYSQKGVTRVQAATYEEAAQSDIIVITAGSRHFFGQCSIDYTARNVSMVSNIIKSMVPFKASSILLIVANPVDLLTSIAQELSGLPRHQVLGAGTFLDSIRLRGLVAASSIDVYVLGVHGEAQVTAWSMTKIGGSPIAKALLPSSLECDKISDECREKAEIIMRTKGSTPYGIASVVASTCTSILMDKRNIRPLSHYQPEFGCCFSLPALIGRQGIVGTVHMPLNDEEKAKIDNSAKKLKARLEAIHKDCDLV</sequence>
<dbReference type="Proteomes" id="UP000775872">
    <property type="component" value="Unassembled WGS sequence"/>
</dbReference>
<dbReference type="PRINTS" id="PR00086">
    <property type="entry name" value="LLDHDRGNASE"/>
</dbReference>
<dbReference type="Pfam" id="PF02866">
    <property type="entry name" value="Ldh_1_C"/>
    <property type="match status" value="1"/>
</dbReference>
<comment type="similarity">
    <text evidence="5">Belongs to the LDH/MDH superfamily.</text>
</comment>
<dbReference type="GO" id="GO:0004459">
    <property type="term" value="F:L-lactate dehydrogenase (NAD+) activity"/>
    <property type="evidence" value="ECO:0007669"/>
    <property type="project" value="TreeGrafter"/>
</dbReference>
<dbReference type="SUPFAM" id="SSF56327">
    <property type="entry name" value="LDH C-terminal domain-like"/>
    <property type="match status" value="1"/>
</dbReference>
<feature type="binding site" evidence="4">
    <location>
        <begin position="120"/>
        <end position="122"/>
    </location>
    <ligand>
        <name>NAD(+)</name>
        <dbReference type="ChEBI" id="CHEBI:57540"/>
    </ligand>
</feature>
<dbReference type="OrthoDB" id="6270329at2759"/>
<evidence type="ECO:0000256" key="1">
    <source>
        <dbReference type="ARBA" id="ARBA00023002"/>
    </source>
</evidence>
<keyword evidence="9" id="KW-1185">Reference proteome</keyword>
<dbReference type="PANTHER" id="PTHR43128:SF16">
    <property type="entry name" value="L-LACTATE DEHYDROGENASE"/>
    <property type="match status" value="1"/>
</dbReference>
<comment type="caution">
    <text evidence="8">The sequence shown here is derived from an EMBL/GenBank/DDBJ whole genome shotgun (WGS) entry which is preliminary data.</text>
</comment>
<evidence type="ECO:0000256" key="5">
    <source>
        <dbReference type="RuleBase" id="RU003369"/>
    </source>
</evidence>
<feature type="binding site" evidence="4">
    <location>
        <position position="97"/>
    </location>
    <ligand>
        <name>NAD(+)</name>
        <dbReference type="ChEBI" id="CHEBI:57540"/>
    </ligand>
</feature>
<evidence type="ECO:0000256" key="2">
    <source>
        <dbReference type="ARBA" id="ARBA00023027"/>
    </source>
</evidence>
<feature type="active site" description="Proton acceptor" evidence="3">
    <location>
        <position position="171"/>
    </location>
</feature>
<dbReference type="Pfam" id="PF00056">
    <property type="entry name" value="Ldh_1_N"/>
    <property type="match status" value="1"/>
</dbReference>